<feature type="domain" description="Antitoxin Xre/MbcA/ParS-like toxin-binding" evidence="1">
    <location>
        <begin position="19"/>
        <end position="68"/>
    </location>
</feature>
<dbReference type="Pfam" id="PF09722">
    <property type="entry name" value="Xre_MbcA_ParS_C"/>
    <property type="match status" value="1"/>
</dbReference>
<dbReference type="RefSeq" id="WP_169160755.1">
    <property type="nucleotide sequence ID" value="NZ_JABBFW010000007.1"/>
</dbReference>
<gene>
    <name evidence="2" type="ORF">HHL10_12810</name>
</gene>
<name>A0A848F8G8_9BURK</name>
<evidence type="ECO:0000313" key="2">
    <source>
        <dbReference type="EMBL" id="NML15854.1"/>
    </source>
</evidence>
<organism evidence="2 3">
    <name type="scientific">Azohydromonas caseinilytica</name>
    <dbReference type="NCBI Taxonomy" id="2728836"/>
    <lineage>
        <taxon>Bacteria</taxon>
        <taxon>Pseudomonadati</taxon>
        <taxon>Pseudomonadota</taxon>
        <taxon>Betaproteobacteria</taxon>
        <taxon>Burkholderiales</taxon>
        <taxon>Sphaerotilaceae</taxon>
        <taxon>Azohydromonas</taxon>
    </lineage>
</organism>
<accession>A0A848F8G8</accession>
<sequence length="71" mass="7427">METISSDGSARLVQVMLRAVSVFESEQAAWAWLQLPNGALSGATPASLLGTVRGTASVLEVLGRIEHGVFS</sequence>
<protein>
    <submittedName>
        <fullName evidence="2">DUF2384 domain-containing protein</fullName>
    </submittedName>
</protein>
<keyword evidence="3" id="KW-1185">Reference proteome</keyword>
<reference evidence="2 3" key="1">
    <citation type="submission" date="2020-04" db="EMBL/GenBank/DDBJ databases">
        <title>Azohydromonas sp. isolated from soil.</title>
        <authorList>
            <person name="Dahal R.H."/>
        </authorList>
    </citation>
    <scope>NUCLEOTIDE SEQUENCE [LARGE SCALE GENOMIC DNA]</scope>
    <source>
        <strain evidence="2 3">G-1-1-14</strain>
    </source>
</reference>
<evidence type="ECO:0000259" key="1">
    <source>
        <dbReference type="Pfam" id="PF09722"/>
    </source>
</evidence>
<evidence type="ECO:0000313" key="3">
    <source>
        <dbReference type="Proteomes" id="UP000574067"/>
    </source>
</evidence>
<comment type="caution">
    <text evidence="2">The sequence shown here is derived from an EMBL/GenBank/DDBJ whole genome shotgun (WGS) entry which is preliminary data.</text>
</comment>
<dbReference type="AlphaFoldDB" id="A0A848F8G8"/>
<dbReference type="Proteomes" id="UP000574067">
    <property type="component" value="Unassembled WGS sequence"/>
</dbReference>
<dbReference type="InterPro" id="IPR024467">
    <property type="entry name" value="Xre/MbcA/ParS-like_toxin-bd"/>
</dbReference>
<proteinExistence type="predicted"/>
<dbReference type="EMBL" id="JABBFW010000007">
    <property type="protein sequence ID" value="NML15854.1"/>
    <property type="molecule type" value="Genomic_DNA"/>
</dbReference>